<gene>
    <name evidence="3" type="ORF">SAMN05444695_10138</name>
</gene>
<feature type="domain" description="ABC-type glycine betaine transport system substrate-binding" evidence="2">
    <location>
        <begin position="48"/>
        <end position="310"/>
    </location>
</feature>
<proteinExistence type="predicted"/>
<name>A0A1G7ZAF2_9NOCA</name>
<keyword evidence="1" id="KW-0732">Signal</keyword>
<dbReference type="Gene3D" id="3.40.190.120">
    <property type="entry name" value="Osmoprotection protein (prox), domain 2"/>
    <property type="match status" value="1"/>
</dbReference>
<keyword evidence="4" id="KW-1185">Reference proteome</keyword>
<dbReference type="AlphaFoldDB" id="A0A1G7ZAF2"/>
<accession>A0A1G7ZAF2</accession>
<evidence type="ECO:0000256" key="1">
    <source>
        <dbReference type="SAM" id="SignalP"/>
    </source>
</evidence>
<feature type="chain" id="PRO_5010332407" evidence="1">
    <location>
        <begin position="26"/>
        <end position="319"/>
    </location>
</feature>
<dbReference type="Proteomes" id="UP000183263">
    <property type="component" value="Unassembled WGS sequence"/>
</dbReference>
<dbReference type="Pfam" id="PF04069">
    <property type="entry name" value="OpuAC"/>
    <property type="match status" value="1"/>
</dbReference>
<dbReference type="EMBL" id="FNDN01000001">
    <property type="protein sequence ID" value="SDH05070.1"/>
    <property type="molecule type" value="Genomic_DNA"/>
</dbReference>
<dbReference type="InterPro" id="IPR007210">
    <property type="entry name" value="ABC_Gly_betaine_transp_sub-bd"/>
</dbReference>
<reference evidence="3 4" key="1">
    <citation type="submission" date="2016-10" db="EMBL/GenBank/DDBJ databases">
        <authorList>
            <person name="de Groot N.N."/>
        </authorList>
    </citation>
    <scope>NUCLEOTIDE SEQUENCE [LARGE SCALE GENOMIC DNA]</scope>
    <source>
        <strain evidence="3 4">DSM 44892</strain>
    </source>
</reference>
<dbReference type="CDD" id="cd13606">
    <property type="entry name" value="PBP2_ProX_like"/>
    <property type="match status" value="1"/>
</dbReference>
<protein>
    <submittedName>
        <fullName evidence="3">Osmoprotectant transport system substrate-binding protein</fullName>
    </submittedName>
</protein>
<evidence type="ECO:0000313" key="3">
    <source>
        <dbReference type="EMBL" id="SDH05070.1"/>
    </source>
</evidence>
<dbReference type="GO" id="GO:0043190">
    <property type="term" value="C:ATP-binding cassette (ABC) transporter complex"/>
    <property type="evidence" value="ECO:0007669"/>
    <property type="project" value="InterPro"/>
</dbReference>
<feature type="signal peptide" evidence="1">
    <location>
        <begin position="1"/>
        <end position="25"/>
    </location>
</feature>
<dbReference type="SUPFAM" id="SSF53850">
    <property type="entry name" value="Periplasmic binding protein-like II"/>
    <property type="match status" value="1"/>
</dbReference>
<sequence>MHMRVPQLRTGFVVAVAATCALALAACGGGSDPLSASGEGSGDDPNAVIIGSANFPESETVANIYAEVLRVNGFDVETRFNIGSREAYIPAVRDGSIDVIPDYTGNLLQYLDSDAVATSSDDVDAALPAALGDDLVLAAPAPAEDKDAVVVTRETADRWNLTTIGDLAPYSAEVTFGAPAEFQERPVGLPGLRARYALEVSPGNFVPIGDGGGPATVEALASGRVTAANIFTTSPSIVANDFVVLEDPENNFPAQHVVPVIRAAKSSDKLTSVLDAASAKLTTEELIALNTEVSGDAKVEPAAAAQQWVAAQGLDEPIS</sequence>
<organism evidence="3 4">
    <name type="scientific">Rhodococcus triatomae</name>
    <dbReference type="NCBI Taxonomy" id="300028"/>
    <lineage>
        <taxon>Bacteria</taxon>
        <taxon>Bacillati</taxon>
        <taxon>Actinomycetota</taxon>
        <taxon>Actinomycetes</taxon>
        <taxon>Mycobacteriales</taxon>
        <taxon>Nocardiaceae</taxon>
        <taxon>Rhodococcus</taxon>
    </lineage>
</organism>
<evidence type="ECO:0000259" key="2">
    <source>
        <dbReference type="Pfam" id="PF04069"/>
    </source>
</evidence>
<evidence type="ECO:0000313" key="4">
    <source>
        <dbReference type="Proteomes" id="UP000183263"/>
    </source>
</evidence>
<dbReference type="GO" id="GO:0022857">
    <property type="term" value="F:transmembrane transporter activity"/>
    <property type="evidence" value="ECO:0007669"/>
    <property type="project" value="InterPro"/>
</dbReference>
<dbReference type="PROSITE" id="PS51257">
    <property type="entry name" value="PROKAR_LIPOPROTEIN"/>
    <property type="match status" value="1"/>
</dbReference>
<dbReference type="Gene3D" id="3.40.190.10">
    <property type="entry name" value="Periplasmic binding protein-like II"/>
    <property type="match status" value="1"/>
</dbReference>